<reference evidence="2" key="1">
    <citation type="submission" date="2022-08" db="EMBL/GenBank/DDBJ databases">
        <authorList>
            <person name="Kallberg Y."/>
            <person name="Tangrot J."/>
            <person name="Rosling A."/>
        </authorList>
    </citation>
    <scope>NUCLEOTIDE SEQUENCE</scope>
    <source>
        <strain evidence="2">Wild A</strain>
    </source>
</reference>
<feature type="region of interest" description="Disordered" evidence="1">
    <location>
        <begin position="124"/>
        <end position="193"/>
    </location>
</feature>
<accession>A0A9W4SS12</accession>
<organism evidence="2 3">
    <name type="scientific">Funneliformis geosporum</name>
    <dbReference type="NCBI Taxonomy" id="1117311"/>
    <lineage>
        <taxon>Eukaryota</taxon>
        <taxon>Fungi</taxon>
        <taxon>Fungi incertae sedis</taxon>
        <taxon>Mucoromycota</taxon>
        <taxon>Glomeromycotina</taxon>
        <taxon>Glomeromycetes</taxon>
        <taxon>Glomerales</taxon>
        <taxon>Glomeraceae</taxon>
        <taxon>Funneliformis</taxon>
    </lineage>
</organism>
<keyword evidence="3" id="KW-1185">Reference proteome</keyword>
<dbReference type="AlphaFoldDB" id="A0A9W4SS12"/>
<name>A0A9W4SS12_9GLOM</name>
<gene>
    <name evidence="2" type="ORF">FWILDA_LOCUS9089</name>
</gene>
<evidence type="ECO:0000313" key="2">
    <source>
        <dbReference type="EMBL" id="CAI2179436.1"/>
    </source>
</evidence>
<protein>
    <submittedName>
        <fullName evidence="2">18887_t:CDS:1</fullName>
    </submittedName>
</protein>
<evidence type="ECO:0000256" key="1">
    <source>
        <dbReference type="SAM" id="MobiDB-lite"/>
    </source>
</evidence>
<dbReference type="Proteomes" id="UP001153678">
    <property type="component" value="Unassembled WGS sequence"/>
</dbReference>
<proteinExistence type="predicted"/>
<comment type="caution">
    <text evidence="2">The sequence shown here is derived from an EMBL/GenBank/DDBJ whole genome shotgun (WGS) entry which is preliminary data.</text>
</comment>
<sequence length="330" mass="38272">MTTYEDARWESRLPYFENNETWSLIDFLQWSIVFAKSFGDKQDEHLLYKVCLEKLRLKPQLLKSCSSELVDKLVSNCISSFEKDIKSSKVKEFWNNSSTVMEAEALSNTTRETIQPALKRKLNEGEMTVDAGNNPFYVSQHEKDPKNATNQNEEDEMLNEKVELPNHKKAKKEVKNTSRTKTQKSRNKRPDDDEEIKFDFTSVEMELLREQSNEWKVSTVNVSQRFKNYQIETLEKAKIYGLKWSGFHEVLALSSIIVLSLHCPYHIFTGREWQTIIRENPYIVADSILPTEILSFLWSASADSLKGKTAFLSIGDSEIGRVVSRIFNNM</sequence>
<dbReference type="EMBL" id="CAMKVN010002071">
    <property type="protein sequence ID" value="CAI2179436.1"/>
    <property type="molecule type" value="Genomic_DNA"/>
</dbReference>
<evidence type="ECO:0000313" key="3">
    <source>
        <dbReference type="Proteomes" id="UP001153678"/>
    </source>
</evidence>
<dbReference type="OrthoDB" id="2447250at2759"/>